<evidence type="ECO:0000256" key="4">
    <source>
        <dbReference type="ARBA" id="ARBA00022475"/>
    </source>
</evidence>
<protein>
    <recommendedName>
        <fullName evidence="8">Probable membrane transporter protein</fullName>
    </recommendedName>
</protein>
<dbReference type="PANTHER" id="PTHR30269">
    <property type="entry name" value="TRANSMEMBRANE PROTEIN YFCA"/>
    <property type="match status" value="1"/>
</dbReference>
<evidence type="ECO:0000313" key="9">
    <source>
        <dbReference type="EMBL" id="OEG74695.1"/>
    </source>
</evidence>
<name>A0A1E5IVY7_SHECO</name>
<evidence type="ECO:0000256" key="8">
    <source>
        <dbReference type="RuleBase" id="RU363041"/>
    </source>
</evidence>
<evidence type="ECO:0000256" key="3">
    <source>
        <dbReference type="ARBA" id="ARBA00022448"/>
    </source>
</evidence>
<evidence type="ECO:0000256" key="1">
    <source>
        <dbReference type="ARBA" id="ARBA00004651"/>
    </source>
</evidence>
<comment type="similarity">
    <text evidence="2 8">Belongs to the 4-toluene sulfonate uptake permease (TSUP) (TC 2.A.102) family.</text>
</comment>
<sequence>MDLLLEPSSWAILAAIGFIAGFIDAVAGGGGLLSIPALLTTGIPPHVALGTNKLAASFGSSMSAFTYYKQQFFTPRFWYQAAIATFIGAIFGTGVVYLIDNQWLEKWLPLMIIFIAIYTLVKPNAMGSPSFSAPTQAPAKVKQWIQGLLLGFYDGFAGPGTGAFWTISSVSQYKLPVLESCGLARSMTCISNLTSLVVFFALGQVNITIGLSMGLCMMLGSFVGARTAIKFGVSFIRPLFITIVILMAINLAWSAWA</sequence>
<evidence type="ECO:0000256" key="2">
    <source>
        <dbReference type="ARBA" id="ARBA00009142"/>
    </source>
</evidence>
<gene>
    <name evidence="9" type="ORF">BEL05_07850</name>
</gene>
<dbReference type="RefSeq" id="WP_069670653.1">
    <property type="nucleotide sequence ID" value="NZ_JAWWDQ010000008.1"/>
</dbReference>
<dbReference type="Proteomes" id="UP000095230">
    <property type="component" value="Unassembled WGS sequence"/>
</dbReference>
<dbReference type="EMBL" id="MCBT01000016">
    <property type="protein sequence ID" value="OEG74695.1"/>
    <property type="molecule type" value="Genomic_DNA"/>
</dbReference>
<keyword evidence="5 8" id="KW-0812">Transmembrane</keyword>
<dbReference type="PANTHER" id="PTHR30269:SF25">
    <property type="entry name" value="MEMBRANE TRANSPORTER PROTEIN-RELATED"/>
    <property type="match status" value="1"/>
</dbReference>
<dbReference type="GO" id="GO:0005886">
    <property type="term" value="C:plasma membrane"/>
    <property type="evidence" value="ECO:0007669"/>
    <property type="project" value="UniProtKB-SubCell"/>
</dbReference>
<dbReference type="InterPro" id="IPR052017">
    <property type="entry name" value="TSUP"/>
</dbReference>
<comment type="caution">
    <text evidence="9">The sequence shown here is derived from an EMBL/GenBank/DDBJ whole genome shotgun (WGS) entry which is preliminary data.</text>
</comment>
<feature type="transmembrane region" description="Helical" evidence="8">
    <location>
        <begin position="12"/>
        <end position="39"/>
    </location>
</feature>
<feature type="transmembrane region" description="Helical" evidence="8">
    <location>
        <begin position="196"/>
        <end position="223"/>
    </location>
</feature>
<keyword evidence="3" id="KW-0813">Transport</keyword>
<keyword evidence="6 8" id="KW-1133">Transmembrane helix</keyword>
<feature type="transmembrane region" description="Helical" evidence="8">
    <location>
        <begin position="106"/>
        <end position="121"/>
    </location>
</feature>
<keyword evidence="4 8" id="KW-1003">Cell membrane</keyword>
<dbReference type="AlphaFoldDB" id="A0A1E5IVY7"/>
<dbReference type="STRING" id="23.BEL05_07850"/>
<evidence type="ECO:0000256" key="6">
    <source>
        <dbReference type="ARBA" id="ARBA00022989"/>
    </source>
</evidence>
<organism evidence="9 10">
    <name type="scientific">Shewanella colwelliana</name>
    <name type="common">Alteromonas colwelliana</name>
    <dbReference type="NCBI Taxonomy" id="23"/>
    <lineage>
        <taxon>Bacteria</taxon>
        <taxon>Pseudomonadati</taxon>
        <taxon>Pseudomonadota</taxon>
        <taxon>Gammaproteobacteria</taxon>
        <taxon>Alteromonadales</taxon>
        <taxon>Shewanellaceae</taxon>
        <taxon>Shewanella</taxon>
    </lineage>
</organism>
<accession>A0A1E5IVY7</accession>
<dbReference type="OrthoDB" id="554695at2"/>
<feature type="transmembrane region" description="Helical" evidence="8">
    <location>
        <begin position="77"/>
        <end position="99"/>
    </location>
</feature>
<evidence type="ECO:0000313" key="10">
    <source>
        <dbReference type="Proteomes" id="UP000095230"/>
    </source>
</evidence>
<dbReference type="InterPro" id="IPR002781">
    <property type="entry name" value="TM_pro_TauE-like"/>
</dbReference>
<evidence type="ECO:0000256" key="5">
    <source>
        <dbReference type="ARBA" id="ARBA00022692"/>
    </source>
</evidence>
<keyword evidence="7 8" id="KW-0472">Membrane</keyword>
<dbReference type="Pfam" id="PF01925">
    <property type="entry name" value="TauE"/>
    <property type="match status" value="1"/>
</dbReference>
<proteinExistence type="inferred from homology"/>
<reference evidence="9 10" key="1">
    <citation type="submission" date="2016-07" db="EMBL/GenBank/DDBJ databases">
        <title>Whole-genome of two Shewanella species isolated from a digestive organ of sea cucumber Apostichopus japonicus Selenka 1867.</title>
        <authorList>
            <person name="Hong H.-H."/>
            <person name="Choi H."/>
            <person name="Cheon S."/>
            <person name="Oh J.-S."/>
            <person name="Lee H.-G."/>
            <person name="Park C."/>
        </authorList>
    </citation>
    <scope>NUCLEOTIDE SEQUENCE [LARGE SCALE GENOMIC DNA]</scope>
    <source>
        <strain evidence="9 10">CSB03KR</strain>
    </source>
</reference>
<comment type="subcellular location">
    <subcellularLocation>
        <location evidence="1 8">Cell membrane</location>
        <topology evidence="1 8">Multi-pass membrane protein</topology>
    </subcellularLocation>
</comment>
<evidence type="ECO:0000256" key="7">
    <source>
        <dbReference type="ARBA" id="ARBA00023136"/>
    </source>
</evidence>
<feature type="transmembrane region" description="Helical" evidence="8">
    <location>
        <begin position="235"/>
        <end position="256"/>
    </location>
</feature>